<dbReference type="PROSITE" id="PS51257">
    <property type="entry name" value="PROKAR_LIPOPROTEIN"/>
    <property type="match status" value="1"/>
</dbReference>
<sequence>MRKRNLMLLLLLGAVAALACGQFVPDLMAPWGGDEEIGGVTLRQQQPRSTPTTPQSGVLAIDTLDKVVVYTPHFSRIDLVCATAPSEDDPEIILAAEAAFTGTVYEGENFSHQNIAGDHVSGGTYYQGHACADITGAFVWEKEGWRFVQHDAKVSMAGAADHQGAAFSQVLFIHRGERVHCNIAATQVFRALCKRHGQLSVVESRGKMRFFDFVLYLLAHDVDEALYLDSGKAFAHDNTGSLLRLATNCRSHATNWLVFYR</sequence>
<evidence type="ECO:0000313" key="2">
    <source>
        <dbReference type="EMBL" id="MEQ2486626.1"/>
    </source>
</evidence>
<proteinExistence type="predicted"/>
<dbReference type="RefSeq" id="WP_215759708.1">
    <property type="nucleotide sequence ID" value="NZ_JAHKBE010000018.1"/>
</dbReference>
<accession>A0ABV1FQD0</accession>
<evidence type="ECO:0008006" key="4">
    <source>
        <dbReference type="Google" id="ProtNLM"/>
    </source>
</evidence>
<protein>
    <recommendedName>
        <fullName evidence="4">Phosphodiester glycosidase domain-containing protein</fullName>
    </recommendedName>
</protein>
<organism evidence="2 3">
    <name type="scientific">Hallella faecis</name>
    <dbReference type="NCBI Taxonomy" id="2841596"/>
    <lineage>
        <taxon>Bacteria</taxon>
        <taxon>Pseudomonadati</taxon>
        <taxon>Bacteroidota</taxon>
        <taxon>Bacteroidia</taxon>
        <taxon>Bacteroidales</taxon>
        <taxon>Prevotellaceae</taxon>
        <taxon>Hallella</taxon>
    </lineage>
</organism>
<keyword evidence="1" id="KW-0732">Signal</keyword>
<reference evidence="2 3" key="1">
    <citation type="submission" date="2024-04" db="EMBL/GenBank/DDBJ databases">
        <title>Human intestinal bacterial collection.</title>
        <authorList>
            <person name="Pauvert C."/>
            <person name="Hitch T.C.A."/>
            <person name="Clavel T."/>
        </authorList>
    </citation>
    <scope>NUCLEOTIDE SEQUENCE [LARGE SCALE GENOMIC DNA]</scope>
    <source>
        <strain evidence="2 3">CLA-AA-H145</strain>
    </source>
</reference>
<dbReference type="EMBL" id="JBBNFP010000018">
    <property type="protein sequence ID" value="MEQ2486626.1"/>
    <property type="molecule type" value="Genomic_DNA"/>
</dbReference>
<dbReference type="Proteomes" id="UP001487296">
    <property type="component" value="Unassembled WGS sequence"/>
</dbReference>
<evidence type="ECO:0000313" key="3">
    <source>
        <dbReference type="Proteomes" id="UP001487296"/>
    </source>
</evidence>
<feature type="signal peptide" evidence="1">
    <location>
        <begin position="1"/>
        <end position="19"/>
    </location>
</feature>
<name>A0ABV1FQD0_9BACT</name>
<comment type="caution">
    <text evidence="2">The sequence shown here is derived from an EMBL/GenBank/DDBJ whole genome shotgun (WGS) entry which is preliminary data.</text>
</comment>
<evidence type="ECO:0000256" key="1">
    <source>
        <dbReference type="SAM" id="SignalP"/>
    </source>
</evidence>
<keyword evidence="3" id="KW-1185">Reference proteome</keyword>
<gene>
    <name evidence="2" type="ORF">AAAT34_06105</name>
</gene>
<feature type="chain" id="PRO_5047261440" description="Phosphodiester glycosidase domain-containing protein" evidence="1">
    <location>
        <begin position="20"/>
        <end position="261"/>
    </location>
</feature>